<protein>
    <submittedName>
        <fullName evidence="1">Uncharacterized protein</fullName>
    </submittedName>
</protein>
<evidence type="ECO:0000313" key="1">
    <source>
        <dbReference type="EMBL" id="AFI65915.1"/>
    </source>
</evidence>
<accession>A0A0H3HLW9</accession>
<dbReference type="Proteomes" id="UP000010087">
    <property type="component" value="Chromosome 1"/>
</dbReference>
<name>A0A0H3HLW9_BURP2</name>
<dbReference type="PATRIC" id="fig|884204.3.peg.1393"/>
<reference evidence="1 2" key="1">
    <citation type="journal article" date="2012" name="PLoS ONE">
        <title>Evolution of Burkholderia pseudomallei in recurrent melioidosis.</title>
        <authorList>
            <person name="Hayden H.S."/>
            <person name="Lim R."/>
            <person name="Brittnacher M.J."/>
            <person name="Sims E.H."/>
            <person name="Ramage E.R."/>
            <person name="Fong C."/>
            <person name="Wu Z."/>
            <person name="Crist E."/>
            <person name="Chang J."/>
            <person name="Zhou Y."/>
            <person name="Radey M."/>
            <person name="Rohmer L."/>
            <person name="Haugen E."/>
            <person name="Gillett W."/>
            <person name="Wuthiekanun V."/>
            <person name="Peacock S.J."/>
            <person name="Kaul R."/>
            <person name="Miller S.I."/>
            <person name="Manoil C."/>
            <person name="Jacobs M.A."/>
        </authorList>
    </citation>
    <scope>NUCLEOTIDE SEQUENCE [LARGE SCALE GENOMIC DNA]</scope>
    <source>
        <strain evidence="1 2">1026b</strain>
    </source>
</reference>
<dbReference type="EMBL" id="CP002833">
    <property type="protein sequence ID" value="AFI65915.1"/>
    <property type="molecule type" value="Genomic_DNA"/>
</dbReference>
<evidence type="ECO:0000313" key="2">
    <source>
        <dbReference type="Proteomes" id="UP000010087"/>
    </source>
</evidence>
<organism evidence="1 2">
    <name type="scientific">Burkholderia pseudomallei (strain 1026b)</name>
    <dbReference type="NCBI Taxonomy" id="884204"/>
    <lineage>
        <taxon>Bacteria</taxon>
        <taxon>Pseudomonadati</taxon>
        <taxon>Pseudomonadota</taxon>
        <taxon>Betaproteobacteria</taxon>
        <taxon>Burkholderiales</taxon>
        <taxon>Burkholderiaceae</taxon>
        <taxon>Burkholderia</taxon>
        <taxon>pseudomallei group</taxon>
    </lineage>
</organism>
<dbReference type="KEGG" id="bpz:BP1026B_I1273"/>
<dbReference type="AlphaFoldDB" id="A0A0H3HLW9"/>
<sequence length="62" mass="7236">MLTGAHCAILNPRFQDYRPRWHVLDGIVPYAENDTTTWTGFPQLRRRARFAPMAELPVPVER</sequence>
<proteinExistence type="predicted"/>
<gene>
    <name evidence="1" type="ordered locus">BP1026B_I1273</name>
</gene>